<dbReference type="AlphaFoldDB" id="A0AA39X728"/>
<protein>
    <submittedName>
        <fullName evidence="1">Uncharacterized protein</fullName>
    </submittedName>
</protein>
<proteinExistence type="predicted"/>
<evidence type="ECO:0000313" key="1">
    <source>
        <dbReference type="EMBL" id="KAK0628513.1"/>
    </source>
</evidence>
<comment type="caution">
    <text evidence="1">The sequence shown here is derived from an EMBL/GenBank/DDBJ whole genome shotgun (WGS) entry which is preliminary data.</text>
</comment>
<gene>
    <name evidence="1" type="ORF">B0T17DRAFT_614416</name>
</gene>
<organism evidence="1 2">
    <name type="scientific">Bombardia bombarda</name>
    <dbReference type="NCBI Taxonomy" id="252184"/>
    <lineage>
        <taxon>Eukaryota</taxon>
        <taxon>Fungi</taxon>
        <taxon>Dikarya</taxon>
        <taxon>Ascomycota</taxon>
        <taxon>Pezizomycotina</taxon>
        <taxon>Sordariomycetes</taxon>
        <taxon>Sordariomycetidae</taxon>
        <taxon>Sordariales</taxon>
        <taxon>Lasiosphaeriaceae</taxon>
        <taxon>Bombardia</taxon>
    </lineage>
</organism>
<keyword evidence="2" id="KW-1185">Reference proteome</keyword>
<accession>A0AA39X728</accession>
<sequence>MFSITNVEQSMSRFHVERKLGIHSDHQQTYVIVEDEHGSNKQLSMSWDGMPAEGLKTLQQRLGRLACNGAAGAAEYRTAEYAEYAAAGTMEACQLPGFGSRLKALTGSALP</sequence>
<name>A0AA39X728_9PEZI</name>
<dbReference type="Proteomes" id="UP001174934">
    <property type="component" value="Unassembled WGS sequence"/>
</dbReference>
<reference evidence="1" key="1">
    <citation type="submission" date="2023-06" db="EMBL/GenBank/DDBJ databases">
        <title>Genome-scale phylogeny and comparative genomics of the fungal order Sordariales.</title>
        <authorList>
            <consortium name="Lawrence Berkeley National Laboratory"/>
            <person name="Hensen N."/>
            <person name="Bonometti L."/>
            <person name="Westerberg I."/>
            <person name="Brannstrom I.O."/>
            <person name="Guillou S."/>
            <person name="Cros-Aarteil S."/>
            <person name="Calhoun S."/>
            <person name="Haridas S."/>
            <person name="Kuo A."/>
            <person name="Mondo S."/>
            <person name="Pangilinan J."/>
            <person name="Riley R."/>
            <person name="LaButti K."/>
            <person name="Andreopoulos B."/>
            <person name="Lipzen A."/>
            <person name="Chen C."/>
            <person name="Yanf M."/>
            <person name="Daum C."/>
            <person name="Ng V."/>
            <person name="Clum A."/>
            <person name="Steindorff A."/>
            <person name="Ohm R."/>
            <person name="Martin F."/>
            <person name="Silar P."/>
            <person name="Natvig D."/>
            <person name="Lalanne C."/>
            <person name="Gautier V."/>
            <person name="Ament-velasquez S.L."/>
            <person name="Kruys A."/>
            <person name="Hutchinson M.I."/>
            <person name="Powell A.J."/>
            <person name="Barry K."/>
            <person name="Miller A.N."/>
            <person name="Grigoriev I.V."/>
            <person name="Debuchy R."/>
            <person name="Gladieux P."/>
            <person name="Thoren M.H."/>
            <person name="Johannesson H."/>
        </authorList>
    </citation>
    <scope>NUCLEOTIDE SEQUENCE</scope>
    <source>
        <strain evidence="1">SMH3391-2</strain>
    </source>
</reference>
<evidence type="ECO:0000313" key="2">
    <source>
        <dbReference type="Proteomes" id="UP001174934"/>
    </source>
</evidence>
<dbReference type="EMBL" id="JAULSR010000002">
    <property type="protein sequence ID" value="KAK0628513.1"/>
    <property type="molecule type" value="Genomic_DNA"/>
</dbReference>